<sequence>AVLVDATFGTDKMGWELYALMGIINETGFPLSYLLIAAGKNRNIIAILSQWIYVLKCRQLDNFPYILMDKDFCEINAAQKVWPDT</sequence>
<evidence type="ECO:0000256" key="1">
    <source>
        <dbReference type="SAM" id="Phobius"/>
    </source>
</evidence>
<evidence type="ECO:0000259" key="2">
    <source>
        <dbReference type="Pfam" id="PF10551"/>
    </source>
</evidence>
<accession>A0ABN7WFD0</accession>
<reference evidence="3 4" key="1">
    <citation type="submission" date="2021-06" db="EMBL/GenBank/DDBJ databases">
        <authorList>
            <person name="Kallberg Y."/>
            <person name="Tangrot J."/>
            <person name="Rosling A."/>
        </authorList>
    </citation>
    <scope>NUCLEOTIDE SEQUENCE [LARGE SCALE GENOMIC DNA]</scope>
    <source>
        <strain evidence="3 4">120-4 pot B 10/14</strain>
    </source>
</reference>
<feature type="non-terminal residue" evidence="3">
    <location>
        <position position="1"/>
    </location>
</feature>
<dbReference type="InterPro" id="IPR018289">
    <property type="entry name" value="MULE_transposase_dom"/>
</dbReference>
<evidence type="ECO:0000313" key="3">
    <source>
        <dbReference type="EMBL" id="CAG8830080.1"/>
    </source>
</evidence>
<keyword evidence="1" id="KW-0472">Membrane</keyword>
<dbReference type="Pfam" id="PF10551">
    <property type="entry name" value="MULE"/>
    <property type="match status" value="1"/>
</dbReference>
<protein>
    <submittedName>
        <fullName evidence="3">26981_t:CDS:1</fullName>
    </submittedName>
</protein>
<proteinExistence type="predicted"/>
<evidence type="ECO:0000313" key="4">
    <source>
        <dbReference type="Proteomes" id="UP000789901"/>
    </source>
</evidence>
<name>A0ABN7WFD0_GIGMA</name>
<dbReference type="Proteomes" id="UP000789901">
    <property type="component" value="Unassembled WGS sequence"/>
</dbReference>
<comment type="caution">
    <text evidence="3">The sequence shown here is derived from an EMBL/GenBank/DDBJ whole genome shotgun (WGS) entry which is preliminary data.</text>
</comment>
<keyword evidence="1" id="KW-1133">Transmembrane helix</keyword>
<keyword evidence="1" id="KW-0812">Transmembrane</keyword>
<organism evidence="3 4">
    <name type="scientific">Gigaspora margarita</name>
    <dbReference type="NCBI Taxonomy" id="4874"/>
    <lineage>
        <taxon>Eukaryota</taxon>
        <taxon>Fungi</taxon>
        <taxon>Fungi incertae sedis</taxon>
        <taxon>Mucoromycota</taxon>
        <taxon>Glomeromycotina</taxon>
        <taxon>Glomeromycetes</taxon>
        <taxon>Diversisporales</taxon>
        <taxon>Gigasporaceae</taxon>
        <taxon>Gigaspora</taxon>
    </lineage>
</organism>
<feature type="transmembrane region" description="Helical" evidence="1">
    <location>
        <begin position="17"/>
        <end position="36"/>
    </location>
</feature>
<feature type="domain" description="MULE transposase" evidence="2">
    <location>
        <begin position="2"/>
        <end position="85"/>
    </location>
</feature>
<keyword evidence="4" id="KW-1185">Reference proteome</keyword>
<gene>
    <name evidence="3" type="ORF">GMARGA_LOCUS30193</name>
</gene>
<dbReference type="EMBL" id="CAJVQB010042074">
    <property type="protein sequence ID" value="CAG8830080.1"/>
    <property type="molecule type" value="Genomic_DNA"/>
</dbReference>